<evidence type="ECO:0000313" key="1">
    <source>
        <dbReference type="EMBL" id="KNC64995.1"/>
    </source>
</evidence>
<dbReference type="EMBL" id="KQ257025">
    <property type="protein sequence ID" value="KNC64995.1"/>
    <property type="molecule type" value="Genomic_DNA"/>
</dbReference>
<sequence length="71" mass="8523">MPIYSHYRFVEWQVQTKSTEEQAAAYNRLHDKYTGKLEALTWGLRGFYLKFAQIGSTRDEMLPEQFMEWAK</sequence>
<keyword evidence="2" id="KW-1185">Reference proteome</keyword>
<dbReference type="STRING" id="667725.A0A0L0EKY2"/>
<dbReference type="OrthoDB" id="427480at2759"/>
<dbReference type="RefSeq" id="XP_014143096.1">
    <property type="nucleotide sequence ID" value="XM_014287621.1"/>
</dbReference>
<feature type="non-terminal residue" evidence="1">
    <location>
        <position position="71"/>
    </location>
</feature>
<dbReference type="AlphaFoldDB" id="A0A0L0EKY2"/>
<proteinExistence type="predicted"/>
<reference evidence="1 2" key="1">
    <citation type="submission" date="2011-02" db="EMBL/GenBank/DDBJ databases">
        <title>The Genome Sequence of Sphaeroforma arctica JP610.</title>
        <authorList>
            <consortium name="The Broad Institute Genome Sequencing Platform"/>
            <person name="Russ C."/>
            <person name="Cuomo C."/>
            <person name="Young S.K."/>
            <person name="Zeng Q."/>
            <person name="Gargeya S."/>
            <person name="Alvarado L."/>
            <person name="Berlin A."/>
            <person name="Chapman S.B."/>
            <person name="Chen Z."/>
            <person name="Freedman E."/>
            <person name="Gellesch M."/>
            <person name="Goldberg J."/>
            <person name="Griggs A."/>
            <person name="Gujja S."/>
            <person name="Heilman E."/>
            <person name="Heiman D."/>
            <person name="Howarth C."/>
            <person name="Mehta T."/>
            <person name="Neiman D."/>
            <person name="Pearson M."/>
            <person name="Roberts A."/>
            <person name="Saif S."/>
            <person name="Shea T."/>
            <person name="Shenoy N."/>
            <person name="Sisk P."/>
            <person name="Stolte C."/>
            <person name="Sykes S."/>
            <person name="White J."/>
            <person name="Yandava C."/>
            <person name="Burger G."/>
            <person name="Gray M.W."/>
            <person name="Holland P.W.H."/>
            <person name="King N."/>
            <person name="Lang F.B.F."/>
            <person name="Roger A.J."/>
            <person name="Ruiz-Trillo I."/>
            <person name="Haas B."/>
            <person name="Nusbaum C."/>
            <person name="Birren B."/>
        </authorList>
    </citation>
    <scope>NUCLEOTIDE SEQUENCE [LARGE SCALE GENOMIC DNA]</scope>
    <source>
        <strain evidence="1 2">JP610</strain>
    </source>
</reference>
<dbReference type="Proteomes" id="UP000054560">
    <property type="component" value="Unassembled WGS sequence"/>
</dbReference>
<organism evidence="1 2">
    <name type="scientific">Sphaeroforma arctica JP610</name>
    <dbReference type="NCBI Taxonomy" id="667725"/>
    <lineage>
        <taxon>Eukaryota</taxon>
        <taxon>Ichthyosporea</taxon>
        <taxon>Ichthyophonida</taxon>
        <taxon>Sphaeroforma</taxon>
    </lineage>
</organism>
<accession>A0A0L0EKY2</accession>
<protein>
    <submittedName>
        <fullName evidence="1">Uncharacterized protein</fullName>
    </submittedName>
</protein>
<name>A0A0L0EKY2_9EUKA</name>
<dbReference type="GeneID" id="25918803"/>
<evidence type="ECO:0000313" key="2">
    <source>
        <dbReference type="Proteomes" id="UP000054560"/>
    </source>
</evidence>
<gene>
    <name evidence="1" type="ORF">SARC_18299</name>
</gene>